<gene>
    <name evidence="1" type="ORF">F8377_02315</name>
</gene>
<proteinExistence type="predicted"/>
<name>A0ABQ6VIJ0_9CORY</name>
<dbReference type="Gene3D" id="3.40.710.10">
    <property type="entry name" value="DD-peptidase/beta-lactamase superfamily"/>
    <property type="match status" value="1"/>
</dbReference>
<evidence type="ECO:0008006" key="3">
    <source>
        <dbReference type="Google" id="ProtNLM"/>
    </source>
</evidence>
<dbReference type="EMBL" id="WBZJ01000001">
    <property type="protein sequence ID" value="KAB3523623.1"/>
    <property type="molecule type" value="Genomic_DNA"/>
</dbReference>
<dbReference type="InterPro" id="IPR012338">
    <property type="entry name" value="Beta-lactam/transpept-like"/>
</dbReference>
<keyword evidence="2" id="KW-1185">Reference proteome</keyword>
<reference evidence="1 2" key="1">
    <citation type="submission" date="2019-10" db="EMBL/GenBank/DDBJ databases">
        <title>Corynebacterium sp novel species isolated from the respiratory tract of Marmot.</title>
        <authorList>
            <person name="Zhang G."/>
        </authorList>
    </citation>
    <scope>NUCLEOTIDE SEQUENCE [LARGE SCALE GENOMIC DNA]</scope>
    <source>
        <strain evidence="1 2">336</strain>
    </source>
</reference>
<evidence type="ECO:0000313" key="1">
    <source>
        <dbReference type="EMBL" id="KAB3523623.1"/>
    </source>
</evidence>
<comment type="caution">
    <text evidence="1">The sequence shown here is derived from an EMBL/GenBank/DDBJ whole genome shotgun (WGS) entry which is preliminary data.</text>
</comment>
<protein>
    <recommendedName>
        <fullName evidence="3">Serine hydrolase</fullName>
    </recommendedName>
</protein>
<evidence type="ECO:0000313" key="2">
    <source>
        <dbReference type="Proteomes" id="UP000436181"/>
    </source>
</evidence>
<dbReference type="Proteomes" id="UP000436181">
    <property type="component" value="Unassembled WGS sequence"/>
</dbReference>
<accession>A0ABQ6VIJ0</accession>
<sequence length="211" mass="21518">MAIAAAGEVATAGSVDMPAWSTMKVPVAIAALRHDPSVASFVAPAIQQSSNADAEALWSSMGDPATAGQLTGAVLAEGGSSATVQTSVVRPGFSSFGQTQWPLDQQAQFATKLRCINGSEQVVANMGRVSADQSYGLGRIPGALFKGGWGPDESGMYKVRQFGLVPAGDGYIGVAIAAAAPDGSYESGQEILNQMASIVQRHLGSLQASAC</sequence>
<organism evidence="1 2">
    <name type="scientific">Corynebacterium zhongnanshanii</name>
    <dbReference type="NCBI Taxonomy" id="2768834"/>
    <lineage>
        <taxon>Bacteria</taxon>
        <taxon>Bacillati</taxon>
        <taxon>Actinomycetota</taxon>
        <taxon>Actinomycetes</taxon>
        <taxon>Mycobacteriales</taxon>
        <taxon>Corynebacteriaceae</taxon>
        <taxon>Corynebacterium</taxon>
    </lineage>
</organism>